<dbReference type="Proteomes" id="UP000299102">
    <property type="component" value="Unassembled WGS sequence"/>
</dbReference>
<dbReference type="AlphaFoldDB" id="A0A4C2AB96"/>
<keyword evidence="2" id="KW-1185">Reference proteome</keyword>
<proteinExistence type="predicted"/>
<gene>
    <name evidence="1" type="ORF">EVAR_101641_1</name>
</gene>
<protein>
    <submittedName>
        <fullName evidence="1">Uncharacterized protein</fullName>
    </submittedName>
</protein>
<organism evidence="1 2">
    <name type="scientific">Eumeta variegata</name>
    <name type="common">Bagworm moth</name>
    <name type="synonym">Eumeta japonica</name>
    <dbReference type="NCBI Taxonomy" id="151549"/>
    <lineage>
        <taxon>Eukaryota</taxon>
        <taxon>Metazoa</taxon>
        <taxon>Ecdysozoa</taxon>
        <taxon>Arthropoda</taxon>
        <taxon>Hexapoda</taxon>
        <taxon>Insecta</taxon>
        <taxon>Pterygota</taxon>
        <taxon>Neoptera</taxon>
        <taxon>Endopterygota</taxon>
        <taxon>Lepidoptera</taxon>
        <taxon>Glossata</taxon>
        <taxon>Ditrysia</taxon>
        <taxon>Tineoidea</taxon>
        <taxon>Psychidae</taxon>
        <taxon>Oiketicinae</taxon>
        <taxon>Eumeta</taxon>
    </lineage>
</organism>
<accession>A0A4C2AB96</accession>
<evidence type="ECO:0000313" key="2">
    <source>
        <dbReference type="Proteomes" id="UP000299102"/>
    </source>
</evidence>
<name>A0A4C2AB96_EUMVA</name>
<dbReference type="EMBL" id="BGZK01002762">
    <property type="protein sequence ID" value="GBP96275.1"/>
    <property type="molecule type" value="Genomic_DNA"/>
</dbReference>
<sequence length="126" mass="14505">MFTTENIKQTTVNIQRSKRKEPLIRLKEQSKRAKIKNKCALLKRAERKKRSKRNEQAMALLAPLLRCAIVRHKGVRKEQRAKEIQAGQLEADKFFTGRVAAENDRLKSSTGYISAADQISSVDYFE</sequence>
<comment type="caution">
    <text evidence="1">The sequence shown here is derived from an EMBL/GenBank/DDBJ whole genome shotgun (WGS) entry which is preliminary data.</text>
</comment>
<evidence type="ECO:0000313" key="1">
    <source>
        <dbReference type="EMBL" id="GBP96275.1"/>
    </source>
</evidence>
<reference evidence="1 2" key="1">
    <citation type="journal article" date="2019" name="Commun. Biol.">
        <title>The bagworm genome reveals a unique fibroin gene that provides high tensile strength.</title>
        <authorList>
            <person name="Kono N."/>
            <person name="Nakamura H."/>
            <person name="Ohtoshi R."/>
            <person name="Tomita M."/>
            <person name="Numata K."/>
            <person name="Arakawa K."/>
        </authorList>
    </citation>
    <scope>NUCLEOTIDE SEQUENCE [LARGE SCALE GENOMIC DNA]</scope>
</reference>